<name>A0A443Q521_9MAGN</name>
<proteinExistence type="predicted"/>
<protein>
    <submittedName>
        <fullName evidence="2">Uncharacterized protein</fullName>
    </submittedName>
</protein>
<reference evidence="2 3" key="1">
    <citation type="journal article" date="2019" name="Nat. Plants">
        <title>Stout camphor tree genome fills gaps in understanding of flowering plant genome evolution.</title>
        <authorList>
            <person name="Chaw S.M."/>
            <person name="Liu Y.C."/>
            <person name="Wu Y.W."/>
            <person name="Wang H.Y."/>
            <person name="Lin C.I."/>
            <person name="Wu C.S."/>
            <person name="Ke H.M."/>
            <person name="Chang L.Y."/>
            <person name="Hsu C.Y."/>
            <person name="Yang H.T."/>
            <person name="Sudianto E."/>
            <person name="Hsu M.H."/>
            <person name="Wu K.P."/>
            <person name="Wang L.N."/>
            <person name="Leebens-Mack J.H."/>
            <person name="Tsai I.J."/>
        </authorList>
    </citation>
    <scope>NUCLEOTIDE SEQUENCE [LARGE SCALE GENOMIC DNA]</scope>
    <source>
        <strain evidence="3">cv. Chaw 1501</strain>
        <tissue evidence="2">Young leaves</tissue>
    </source>
</reference>
<feature type="compositionally biased region" description="Basic and acidic residues" evidence="1">
    <location>
        <begin position="126"/>
        <end position="135"/>
    </location>
</feature>
<keyword evidence="3" id="KW-1185">Reference proteome</keyword>
<feature type="region of interest" description="Disordered" evidence="1">
    <location>
        <begin position="41"/>
        <end position="144"/>
    </location>
</feature>
<accession>A0A443Q521</accession>
<evidence type="ECO:0000256" key="1">
    <source>
        <dbReference type="SAM" id="MobiDB-lite"/>
    </source>
</evidence>
<dbReference type="OrthoDB" id="673648at2759"/>
<dbReference type="EMBL" id="QPKB01000534">
    <property type="protein sequence ID" value="RWR98106.1"/>
    <property type="molecule type" value="Genomic_DNA"/>
</dbReference>
<dbReference type="Proteomes" id="UP000283530">
    <property type="component" value="Unassembled WGS sequence"/>
</dbReference>
<sequence length="144" mass="15928">MEIESMRLPEKESTQGALLLQSVRFAYRTHQKHNLHTFQIEIAPNPIPATHPTRPTQRSTPAAPDAESCSEGSLQGHERRRVVGNQHDGGDCGHEEWQRDGGKHRGGEAAVRSSKLRRPSSSALGEEARASRGGEGEPIPRPWR</sequence>
<gene>
    <name evidence="2" type="ORF">CKAN_02760100</name>
</gene>
<comment type="caution">
    <text evidence="2">The sequence shown here is derived from an EMBL/GenBank/DDBJ whole genome shotgun (WGS) entry which is preliminary data.</text>
</comment>
<organism evidence="2 3">
    <name type="scientific">Cinnamomum micranthum f. kanehirae</name>
    <dbReference type="NCBI Taxonomy" id="337451"/>
    <lineage>
        <taxon>Eukaryota</taxon>
        <taxon>Viridiplantae</taxon>
        <taxon>Streptophyta</taxon>
        <taxon>Embryophyta</taxon>
        <taxon>Tracheophyta</taxon>
        <taxon>Spermatophyta</taxon>
        <taxon>Magnoliopsida</taxon>
        <taxon>Magnoliidae</taxon>
        <taxon>Laurales</taxon>
        <taxon>Lauraceae</taxon>
        <taxon>Cinnamomum</taxon>
    </lineage>
</organism>
<dbReference type="AlphaFoldDB" id="A0A443Q521"/>
<evidence type="ECO:0000313" key="3">
    <source>
        <dbReference type="Proteomes" id="UP000283530"/>
    </source>
</evidence>
<evidence type="ECO:0000313" key="2">
    <source>
        <dbReference type="EMBL" id="RWR98106.1"/>
    </source>
</evidence>
<feature type="compositionally biased region" description="Basic and acidic residues" evidence="1">
    <location>
        <begin position="88"/>
        <end position="107"/>
    </location>
</feature>